<gene>
    <name evidence="7" type="ORF">EVA_11261</name>
</gene>
<dbReference type="Pfam" id="PF11700">
    <property type="entry name" value="ATG22"/>
    <property type="match status" value="1"/>
</dbReference>
<dbReference type="InterPro" id="IPR050495">
    <property type="entry name" value="ATG22/LtaA_families"/>
</dbReference>
<dbReference type="GO" id="GO:0012505">
    <property type="term" value="C:endomembrane system"/>
    <property type="evidence" value="ECO:0007669"/>
    <property type="project" value="UniProtKB-SubCell"/>
</dbReference>
<feature type="transmembrane region" description="Helical" evidence="6">
    <location>
        <begin position="246"/>
        <end position="263"/>
    </location>
</feature>
<dbReference type="PANTHER" id="PTHR23519">
    <property type="entry name" value="AUTOPHAGY-RELATED PROTEIN 22"/>
    <property type="match status" value="1"/>
</dbReference>
<accession>J9G085</accession>
<dbReference type="Gene3D" id="1.20.1250.20">
    <property type="entry name" value="MFS general substrate transporter like domains"/>
    <property type="match status" value="1"/>
</dbReference>
<dbReference type="EMBL" id="AMCI01003293">
    <property type="protein sequence ID" value="EJX00632.1"/>
    <property type="molecule type" value="Genomic_DNA"/>
</dbReference>
<evidence type="ECO:0000256" key="5">
    <source>
        <dbReference type="ARBA" id="ARBA00023136"/>
    </source>
</evidence>
<evidence type="ECO:0000256" key="3">
    <source>
        <dbReference type="ARBA" id="ARBA00022692"/>
    </source>
</evidence>
<feature type="non-terminal residue" evidence="7">
    <location>
        <position position="1"/>
    </location>
</feature>
<name>J9G085_9ZZZZ</name>
<feature type="transmembrane region" description="Helical" evidence="6">
    <location>
        <begin position="170"/>
        <end position="192"/>
    </location>
</feature>
<organism evidence="7">
    <name type="scientific">gut metagenome</name>
    <dbReference type="NCBI Taxonomy" id="749906"/>
    <lineage>
        <taxon>unclassified sequences</taxon>
        <taxon>metagenomes</taxon>
        <taxon>organismal metagenomes</taxon>
    </lineage>
</organism>
<evidence type="ECO:0000256" key="4">
    <source>
        <dbReference type="ARBA" id="ARBA00022989"/>
    </source>
</evidence>
<dbReference type="InterPro" id="IPR024671">
    <property type="entry name" value="Atg22-like"/>
</dbReference>
<evidence type="ECO:0000256" key="1">
    <source>
        <dbReference type="ARBA" id="ARBA00004127"/>
    </source>
</evidence>
<sequence>SVIPFVLCLILVLGHGAFGLSQSTAMAIAFLVTASWWVLCTLPLLRRYRQTAFVSRGESPMGESFRQLRRTIRDARKDKHIFLYLLSFFFFIDGVYTIIDMATAYGAALGLDTTGLLLALLLTQIVAFPCSILFGRLSAKYDTGLLIKVCIAAYTGITLFAVFLARQWQFWMLAILVGMFQGGIQALSRSYLGKIIPANRSGEFFGLMDICGKGASFIGMLLVSIVSQLTAGVTVNVFGLILQNENIAVSALLIMFAIGYVLFSKADKLNQDQQAPQP</sequence>
<feature type="transmembrane region" description="Helical" evidence="6">
    <location>
        <begin position="26"/>
        <end position="45"/>
    </location>
</feature>
<comment type="caution">
    <text evidence="7">The sequence shown here is derived from an EMBL/GenBank/DDBJ whole genome shotgun (WGS) entry which is preliminary data.</text>
</comment>
<keyword evidence="3 6" id="KW-0812">Transmembrane</keyword>
<keyword evidence="4 6" id="KW-1133">Transmembrane helix</keyword>
<dbReference type="PANTHER" id="PTHR23519:SF1">
    <property type="entry name" value="AUTOPHAGY-RELATED PROTEIN 22"/>
    <property type="match status" value="1"/>
</dbReference>
<reference evidence="7" key="1">
    <citation type="journal article" date="2012" name="PLoS ONE">
        <title>Gene sets for utilization of primary and secondary nutrition supplies in the distal gut of endangered iberian lynx.</title>
        <authorList>
            <person name="Alcaide M."/>
            <person name="Messina E."/>
            <person name="Richter M."/>
            <person name="Bargiela R."/>
            <person name="Peplies J."/>
            <person name="Huws S.A."/>
            <person name="Newbold C.J."/>
            <person name="Golyshin P.N."/>
            <person name="Simon M.A."/>
            <person name="Lopez G."/>
            <person name="Yakimov M.M."/>
            <person name="Ferrer M."/>
        </authorList>
    </citation>
    <scope>NUCLEOTIDE SEQUENCE</scope>
</reference>
<evidence type="ECO:0000313" key="7">
    <source>
        <dbReference type="EMBL" id="EJX00632.1"/>
    </source>
</evidence>
<feature type="transmembrane region" description="Helical" evidence="6">
    <location>
        <begin position="81"/>
        <end position="99"/>
    </location>
</feature>
<keyword evidence="5 6" id="KW-0472">Membrane</keyword>
<dbReference type="AlphaFoldDB" id="J9G085"/>
<protein>
    <submittedName>
        <fullName evidence="7">Major facilitator superfamily transporter MFS_1</fullName>
    </submittedName>
</protein>
<feature type="transmembrane region" description="Helical" evidence="6">
    <location>
        <begin position="105"/>
        <end position="133"/>
    </location>
</feature>
<dbReference type="SUPFAM" id="SSF103473">
    <property type="entry name" value="MFS general substrate transporter"/>
    <property type="match status" value="1"/>
</dbReference>
<evidence type="ECO:0000256" key="2">
    <source>
        <dbReference type="ARBA" id="ARBA00022448"/>
    </source>
</evidence>
<feature type="transmembrane region" description="Helical" evidence="6">
    <location>
        <begin position="145"/>
        <end position="164"/>
    </location>
</feature>
<comment type="subcellular location">
    <subcellularLocation>
        <location evidence="1">Endomembrane system</location>
        <topology evidence="1">Multi-pass membrane protein</topology>
    </subcellularLocation>
</comment>
<feature type="transmembrane region" description="Helical" evidence="6">
    <location>
        <begin position="204"/>
        <end position="226"/>
    </location>
</feature>
<keyword evidence="2" id="KW-0813">Transport</keyword>
<proteinExistence type="predicted"/>
<evidence type="ECO:0000256" key="6">
    <source>
        <dbReference type="SAM" id="Phobius"/>
    </source>
</evidence>
<dbReference type="InterPro" id="IPR036259">
    <property type="entry name" value="MFS_trans_sf"/>
</dbReference>